<dbReference type="SUPFAM" id="SSF56112">
    <property type="entry name" value="Protein kinase-like (PK-like)"/>
    <property type="match status" value="1"/>
</dbReference>
<dbReference type="InterPro" id="IPR011009">
    <property type="entry name" value="Kinase-like_dom_sf"/>
</dbReference>
<evidence type="ECO:0000259" key="8">
    <source>
        <dbReference type="PROSITE" id="PS51178"/>
    </source>
</evidence>
<dbReference type="SMART" id="SM00220">
    <property type="entry name" value="S_TKc"/>
    <property type="match status" value="1"/>
</dbReference>
<dbReference type="Gene3D" id="3.30.200.20">
    <property type="entry name" value="Phosphorylase Kinase, domain 1"/>
    <property type="match status" value="1"/>
</dbReference>
<evidence type="ECO:0000256" key="5">
    <source>
        <dbReference type="ARBA" id="ARBA00022777"/>
    </source>
</evidence>
<keyword evidence="5" id="KW-0418">Kinase</keyword>
<protein>
    <submittedName>
        <fullName evidence="9">Unannotated protein</fullName>
    </submittedName>
</protein>
<dbReference type="InterPro" id="IPR005543">
    <property type="entry name" value="PASTA_dom"/>
</dbReference>
<dbReference type="InterPro" id="IPR000719">
    <property type="entry name" value="Prot_kinase_dom"/>
</dbReference>
<organism evidence="9">
    <name type="scientific">freshwater metagenome</name>
    <dbReference type="NCBI Taxonomy" id="449393"/>
    <lineage>
        <taxon>unclassified sequences</taxon>
        <taxon>metagenomes</taxon>
        <taxon>ecological metagenomes</taxon>
    </lineage>
</organism>
<dbReference type="CDD" id="cd14014">
    <property type="entry name" value="STKc_PknB_like"/>
    <property type="match status" value="1"/>
</dbReference>
<evidence type="ECO:0000256" key="6">
    <source>
        <dbReference type="ARBA" id="ARBA00022840"/>
    </source>
</evidence>
<dbReference type="Pfam" id="PF03793">
    <property type="entry name" value="PASTA"/>
    <property type="match status" value="3"/>
</dbReference>
<dbReference type="InterPro" id="IPR008271">
    <property type="entry name" value="Ser/Thr_kinase_AS"/>
</dbReference>
<keyword evidence="2" id="KW-0808">Transferase</keyword>
<feature type="domain" description="PASTA" evidence="8">
    <location>
        <begin position="385"/>
        <end position="452"/>
    </location>
</feature>
<dbReference type="AlphaFoldDB" id="A0A6J6B288"/>
<sequence>MMNSLLGSRYQLGQMIGTGGMADVYIAQDQRLSREVAVKILRSDLAKDPSFVARFRKEAKAAAGLNHPAIVAVYDSGEEPAPYIVMELVNGQTLREVIRELHSDGSTLPLQRSLEIAEGILAGLEYSHARGIIHRDIKPANVMITNSGDVKVMDFGIARAMDDLGATLTSTWNVVGTAQYLSPEQAVGELADLRSDIYSTGCLLFELLTGTPPFSGETPVSIAFQHASATAPRVRTFNPELPEGIETVLAVALAKKPEDRYQSAQAMLDDIARVRAGEKVLTKIASAPAFTRKSALMYGGAFLAAIALALTGFVMSGNSDNNLPQIPSVVGLSEEKARALLTDYVVTVKRAHDGVIPRDRIASQLPLATTRVKAGTSVVLTISDGPGEAIVPDNLIGMSLIDARSALTSVGLLVSQTVAAPSDQPQGTVLDVTPGVGSVTEAGSSVILTIASGEITVPNLIGVEAIQAKTLLIQAGFLIKEFYDLDSEQPAGVVIRQAPEAGTTQTIGKSVTITINKQP</sequence>
<dbReference type="PROSITE" id="PS50011">
    <property type="entry name" value="PROTEIN_KINASE_DOM"/>
    <property type="match status" value="1"/>
</dbReference>
<gene>
    <name evidence="9" type="ORF">UFOPK1399_00553</name>
</gene>
<evidence type="ECO:0000256" key="3">
    <source>
        <dbReference type="ARBA" id="ARBA00022737"/>
    </source>
</evidence>
<evidence type="ECO:0000313" key="9">
    <source>
        <dbReference type="EMBL" id="CAB4532747.1"/>
    </source>
</evidence>
<evidence type="ECO:0000256" key="2">
    <source>
        <dbReference type="ARBA" id="ARBA00022679"/>
    </source>
</evidence>
<dbReference type="InterPro" id="IPR017441">
    <property type="entry name" value="Protein_kinase_ATP_BS"/>
</dbReference>
<name>A0A6J6B288_9ZZZZ</name>
<keyword evidence="3" id="KW-0677">Repeat</keyword>
<dbReference type="CDD" id="cd06577">
    <property type="entry name" value="PASTA_pknB"/>
    <property type="match status" value="3"/>
</dbReference>
<dbReference type="PROSITE" id="PS00108">
    <property type="entry name" value="PROTEIN_KINASE_ST"/>
    <property type="match status" value="1"/>
</dbReference>
<accession>A0A6J6B288</accession>
<keyword evidence="1" id="KW-0723">Serine/threonine-protein kinase</keyword>
<dbReference type="FunFam" id="3.30.200.20:FF:000035">
    <property type="entry name" value="Serine/threonine protein kinase Stk1"/>
    <property type="match status" value="1"/>
</dbReference>
<dbReference type="PANTHER" id="PTHR43289:SF6">
    <property type="entry name" value="SERINE_THREONINE-PROTEIN KINASE NEKL-3"/>
    <property type="match status" value="1"/>
</dbReference>
<dbReference type="PANTHER" id="PTHR43289">
    <property type="entry name" value="MITOGEN-ACTIVATED PROTEIN KINASE KINASE KINASE 20-RELATED"/>
    <property type="match status" value="1"/>
</dbReference>
<dbReference type="Pfam" id="PF00069">
    <property type="entry name" value="Pkinase"/>
    <property type="match status" value="1"/>
</dbReference>
<dbReference type="SMART" id="SM00740">
    <property type="entry name" value="PASTA"/>
    <property type="match status" value="3"/>
</dbReference>
<dbReference type="Gene3D" id="1.10.510.10">
    <property type="entry name" value="Transferase(Phosphotransferase) domain 1"/>
    <property type="match status" value="1"/>
</dbReference>
<keyword evidence="4" id="KW-0547">Nucleotide-binding</keyword>
<feature type="domain" description="PASTA" evidence="8">
    <location>
        <begin position="320"/>
        <end position="384"/>
    </location>
</feature>
<reference evidence="9" key="1">
    <citation type="submission" date="2020-05" db="EMBL/GenBank/DDBJ databases">
        <authorList>
            <person name="Chiriac C."/>
            <person name="Salcher M."/>
            <person name="Ghai R."/>
            <person name="Kavagutti S V."/>
        </authorList>
    </citation>
    <scope>NUCLEOTIDE SEQUENCE</scope>
</reference>
<feature type="domain" description="Protein kinase" evidence="7">
    <location>
        <begin position="10"/>
        <end position="272"/>
    </location>
</feature>
<dbReference type="GO" id="GO:0004674">
    <property type="term" value="F:protein serine/threonine kinase activity"/>
    <property type="evidence" value="ECO:0007669"/>
    <property type="project" value="UniProtKB-KW"/>
</dbReference>
<keyword evidence="6" id="KW-0067">ATP-binding</keyword>
<evidence type="ECO:0000256" key="4">
    <source>
        <dbReference type="ARBA" id="ARBA00022741"/>
    </source>
</evidence>
<feature type="domain" description="PASTA" evidence="8">
    <location>
        <begin position="453"/>
        <end position="517"/>
    </location>
</feature>
<dbReference type="PROSITE" id="PS00107">
    <property type="entry name" value="PROTEIN_KINASE_ATP"/>
    <property type="match status" value="1"/>
</dbReference>
<proteinExistence type="predicted"/>
<dbReference type="EMBL" id="CAEZSD010000052">
    <property type="protein sequence ID" value="CAB4532747.1"/>
    <property type="molecule type" value="Genomic_DNA"/>
</dbReference>
<evidence type="ECO:0000256" key="1">
    <source>
        <dbReference type="ARBA" id="ARBA00022527"/>
    </source>
</evidence>
<dbReference type="PROSITE" id="PS51178">
    <property type="entry name" value="PASTA"/>
    <property type="match status" value="3"/>
</dbReference>
<evidence type="ECO:0000259" key="7">
    <source>
        <dbReference type="PROSITE" id="PS50011"/>
    </source>
</evidence>
<dbReference type="FunFam" id="1.10.510.10:FF:000021">
    <property type="entry name" value="Serine/threonine protein kinase"/>
    <property type="match status" value="1"/>
</dbReference>
<dbReference type="GO" id="GO:0005524">
    <property type="term" value="F:ATP binding"/>
    <property type="evidence" value="ECO:0007669"/>
    <property type="project" value="UniProtKB-KW"/>
</dbReference>
<dbReference type="Gene3D" id="3.30.10.20">
    <property type="match status" value="3"/>
</dbReference>